<dbReference type="AlphaFoldDB" id="A0A485CXH9"/>
<dbReference type="EMBL" id="CAADJD010000031">
    <property type="protein sequence ID" value="VFS89174.1"/>
    <property type="molecule type" value="Genomic_DNA"/>
</dbReference>
<keyword evidence="2" id="KW-0255">Endonuclease</keyword>
<keyword evidence="2" id="KW-0540">Nuclease</keyword>
<dbReference type="SMART" id="SM00507">
    <property type="entry name" value="HNHc"/>
    <property type="match status" value="1"/>
</dbReference>
<organism evidence="2 3">
    <name type="scientific">Kluyvera cryocrescens</name>
    <name type="common">Kluyvera citrophila</name>
    <dbReference type="NCBI Taxonomy" id="580"/>
    <lineage>
        <taxon>Bacteria</taxon>
        <taxon>Pseudomonadati</taxon>
        <taxon>Pseudomonadota</taxon>
        <taxon>Gammaproteobacteria</taxon>
        <taxon>Enterobacterales</taxon>
        <taxon>Enterobacteriaceae</taxon>
        <taxon>Kluyvera</taxon>
    </lineage>
</organism>
<dbReference type="Proteomes" id="UP000401081">
    <property type="component" value="Unassembled WGS sequence"/>
</dbReference>
<dbReference type="InterPro" id="IPR003615">
    <property type="entry name" value="HNH_nuc"/>
</dbReference>
<evidence type="ECO:0000313" key="2">
    <source>
        <dbReference type="EMBL" id="VFS89174.1"/>
    </source>
</evidence>
<dbReference type="GO" id="GO:0004519">
    <property type="term" value="F:endonuclease activity"/>
    <property type="evidence" value="ECO:0007669"/>
    <property type="project" value="UniProtKB-KW"/>
</dbReference>
<protein>
    <submittedName>
        <fullName evidence="2">HNH endonuclease</fullName>
    </submittedName>
</protein>
<feature type="domain" description="HNH nuclease" evidence="1">
    <location>
        <begin position="20"/>
        <end position="89"/>
    </location>
</feature>
<gene>
    <name evidence="2" type="ORF">NCTC12993_07204</name>
</gene>
<keyword evidence="3" id="KW-1185">Reference proteome</keyword>
<dbReference type="CDD" id="cd00085">
    <property type="entry name" value="HNHc"/>
    <property type="match status" value="1"/>
</dbReference>
<sequence>MVKPVKSNSDPRIYGSKWDRGRQSFLRAHPLCVMCQEQGKVAAATVVDHIIPHKLKEALRSGGKDALSKAQKLFWDQKNWQGLCKPHHDSTKQRMEKRGIADLYADVAAGNRPTTDEATWQADPTKRNCYVLNSAPGKMRLPDRNGVQPGSIKAPVMRGDGGTLTAGSVQKGGVPNIAGRIAGWTDRTGAIWSTAQLTPPI</sequence>
<keyword evidence="2" id="KW-0378">Hydrolase</keyword>
<accession>A0A485CXH9</accession>
<evidence type="ECO:0000313" key="3">
    <source>
        <dbReference type="Proteomes" id="UP000401081"/>
    </source>
</evidence>
<name>A0A485CXH9_KLUCR</name>
<reference evidence="2 3" key="1">
    <citation type="submission" date="2019-03" db="EMBL/GenBank/DDBJ databases">
        <authorList>
            <consortium name="Pathogen Informatics"/>
        </authorList>
    </citation>
    <scope>NUCLEOTIDE SEQUENCE [LARGE SCALE GENOMIC DNA]</scope>
    <source>
        <strain evidence="2 3">NCTC12993</strain>
    </source>
</reference>
<evidence type="ECO:0000259" key="1">
    <source>
        <dbReference type="SMART" id="SM00507"/>
    </source>
</evidence>
<proteinExistence type="predicted"/>
<dbReference type="FunFam" id="1.10.30.50:FF:000010">
    <property type="entry name" value="HNH endonuclease"/>
    <property type="match status" value="1"/>
</dbReference>